<evidence type="ECO:0000313" key="2">
    <source>
        <dbReference type="EMBL" id="UXD21954.1"/>
    </source>
</evidence>
<name>A0A977KA98_9CREN</name>
<dbReference type="EMBL" id="CP006868">
    <property type="protein sequence ID" value="UXD21954.1"/>
    <property type="molecule type" value="Genomic_DNA"/>
</dbReference>
<dbReference type="Proteomes" id="UP001063698">
    <property type="component" value="Chromosome"/>
</dbReference>
<proteinExistence type="predicted"/>
<evidence type="ECO:0000256" key="1">
    <source>
        <dbReference type="SAM" id="Phobius"/>
    </source>
</evidence>
<protein>
    <submittedName>
        <fullName evidence="2">Uncharacterized protein</fullName>
    </submittedName>
</protein>
<keyword evidence="1" id="KW-0472">Membrane</keyword>
<organism evidence="2 3">
    <name type="scientific">Ignicoccus pacificus DSM 13166</name>
    <dbReference type="NCBI Taxonomy" id="940294"/>
    <lineage>
        <taxon>Archaea</taxon>
        <taxon>Thermoproteota</taxon>
        <taxon>Thermoprotei</taxon>
        <taxon>Desulfurococcales</taxon>
        <taxon>Desulfurococcaceae</taxon>
        <taxon>Ignicoccus</taxon>
    </lineage>
</organism>
<keyword evidence="1" id="KW-0812">Transmembrane</keyword>
<dbReference type="AlphaFoldDB" id="A0A977KA98"/>
<gene>
    <name evidence="2" type="ORF">IPA_00120</name>
</gene>
<evidence type="ECO:0000313" key="3">
    <source>
        <dbReference type="Proteomes" id="UP001063698"/>
    </source>
</evidence>
<feature type="transmembrane region" description="Helical" evidence="1">
    <location>
        <begin position="12"/>
        <end position="32"/>
    </location>
</feature>
<reference evidence="2" key="1">
    <citation type="submission" date="2013-11" db="EMBL/GenBank/DDBJ databases">
        <title>Comparative genomics of Ignicoccus.</title>
        <authorList>
            <person name="Podar M."/>
        </authorList>
    </citation>
    <scope>NUCLEOTIDE SEQUENCE</scope>
    <source>
        <strain evidence="2">DSM 13166</strain>
    </source>
</reference>
<dbReference type="KEGG" id="ipc:IPA_00120"/>
<accession>A0A977KA98</accession>
<sequence>MSVMNCIEEIQGYVALLTTVLVFLNYALIYYTVSSATFQAAIPIFFGLPVSVTLLALLIAFSLPKCSFKG</sequence>
<keyword evidence="1" id="KW-1133">Transmembrane helix</keyword>
<keyword evidence="3" id="KW-1185">Reference proteome</keyword>
<feature type="transmembrane region" description="Helical" evidence="1">
    <location>
        <begin position="38"/>
        <end position="63"/>
    </location>
</feature>